<comment type="caution">
    <text evidence="1">The sequence shown here is derived from an EMBL/GenBank/DDBJ whole genome shotgun (WGS) entry which is preliminary data.</text>
</comment>
<evidence type="ECO:0000313" key="1">
    <source>
        <dbReference type="EMBL" id="MCX8302632.1"/>
    </source>
</evidence>
<accession>A0ABT3XCP2</accession>
<keyword evidence="2" id="KW-1185">Reference proteome</keyword>
<dbReference type="Gene3D" id="1.10.1200.10">
    <property type="entry name" value="ACP-like"/>
    <property type="match status" value="1"/>
</dbReference>
<reference evidence="1" key="1">
    <citation type="submission" date="2022-11" db="EMBL/GenBank/DDBJ databases">
        <title>The draft genomes of two Enterobacter strains.</title>
        <authorList>
            <person name="He Y."/>
            <person name="Wu S."/>
            <person name="Feng Y."/>
            <person name="Zong Z."/>
        </authorList>
    </citation>
    <scope>NUCLEOTIDE SEQUENCE</scope>
    <source>
        <strain evidence="1">155092</strain>
    </source>
</reference>
<dbReference type="RefSeq" id="WP_090417092.1">
    <property type="nucleotide sequence ID" value="NZ_JAPMLV010000001.1"/>
</dbReference>
<proteinExistence type="predicted"/>
<dbReference type="EMBL" id="JAPMLV010000001">
    <property type="protein sequence ID" value="MCX8302632.1"/>
    <property type="molecule type" value="Genomic_DNA"/>
</dbReference>
<name>A0ABT3XCP2_9ENTR</name>
<dbReference type="SUPFAM" id="SSF47336">
    <property type="entry name" value="ACP-like"/>
    <property type="match status" value="1"/>
</dbReference>
<evidence type="ECO:0000313" key="2">
    <source>
        <dbReference type="Proteomes" id="UP001163211"/>
    </source>
</evidence>
<sequence>MEPNEFIDFLNQKTGMNLKHDQVDTDLTQIAEWDSLTFVYTIMELEFRNSITLNVEKILKCNTLRKILKVVNDEIQKN</sequence>
<gene>
    <name evidence="1" type="ORF">OTG14_06600</name>
</gene>
<dbReference type="Proteomes" id="UP001163211">
    <property type="component" value="Unassembled WGS sequence"/>
</dbReference>
<organism evidence="1 2">
    <name type="scientific">Enterobacter pseudoroggenkampii</name>
    <dbReference type="NCBI Taxonomy" id="2996112"/>
    <lineage>
        <taxon>Bacteria</taxon>
        <taxon>Pseudomonadati</taxon>
        <taxon>Pseudomonadota</taxon>
        <taxon>Gammaproteobacteria</taxon>
        <taxon>Enterobacterales</taxon>
        <taxon>Enterobacteriaceae</taxon>
        <taxon>Enterobacter</taxon>
    </lineage>
</organism>
<protein>
    <submittedName>
        <fullName evidence="1">Acyl carrier protein</fullName>
    </submittedName>
</protein>
<dbReference type="InterPro" id="IPR036736">
    <property type="entry name" value="ACP-like_sf"/>
</dbReference>